<dbReference type="Pfam" id="PF01161">
    <property type="entry name" value="PBP"/>
    <property type="match status" value="1"/>
</dbReference>
<name>A0AAW0DHN8_9AGAR</name>
<dbReference type="CDD" id="cd00866">
    <property type="entry name" value="PEBP_euk"/>
    <property type="match status" value="1"/>
</dbReference>
<evidence type="ECO:0000313" key="1">
    <source>
        <dbReference type="EMBL" id="KAK7050908.1"/>
    </source>
</evidence>
<sequence>MSSQPSRTTPLPSTAEVLSALKESHVIPDVLQQEPSLQVRLTSSYKFMSQSLTDVMQGILEIVYPSGVNVIVNATPHRDQVQSEPTIRFHPADALSPDSSYTLIMTDPDLMQPNDPKNKQVRHWVISSLKPKVADTPTYAELQRISSSTHTTFLPSAPMPTTGAHRYVFILAKGTVSEPSLEKEKERPADFNERLQFEADTFIKQNNLEVVGVAFMRVQPTLAAGIDDVKLMAESALHTVTGKSKPRTIEGLKRKLEQDMPKWLYEESMEALDRYMDIRHGDSLEYHPGMDREKLEALQKIAKCNCHKNYPRRPSAKEKLPEDSAAVVQFRECLSYCRVPVSKDVNFADAKVQFHRDMFTGDASYQLTKGYKDEIKACLKEIEEKCGDMAKILAKWEVRDEVAQHIEGITYQADAACPLFDASKEWLD</sequence>
<dbReference type="SUPFAM" id="SSF49777">
    <property type="entry name" value="PEBP-like"/>
    <property type="match status" value="1"/>
</dbReference>
<dbReference type="PANTHER" id="PTHR11362">
    <property type="entry name" value="PHOSPHATIDYLETHANOLAMINE-BINDING PROTEIN"/>
    <property type="match status" value="1"/>
</dbReference>
<dbReference type="PANTHER" id="PTHR11362:SF148">
    <property type="entry name" value="CARBOXYPEPTIDASE Y INHIBITOR"/>
    <property type="match status" value="1"/>
</dbReference>
<proteinExistence type="predicted"/>
<gene>
    <name evidence="1" type="ORF">VNI00_005020</name>
</gene>
<reference evidence="1 2" key="1">
    <citation type="submission" date="2024-01" db="EMBL/GenBank/DDBJ databases">
        <title>A draft genome for a cacao thread blight-causing isolate of Paramarasmius palmivorus.</title>
        <authorList>
            <person name="Baruah I.K."/>
            <person name="Bukari Y."/>
            <person name="Amoako-Attah I."/>
            <person name="Meinhardt L.W."/>
            <person name="Bailey B.A."/>
            <person name="Cohen S.P."/>
        </authorList>
    </citation>
    <scope>NUCLEOTIDE SEQUENCE [LARGE SCALE GENOMIC DNA]</scope>
    <source>
        <strain evidence="1 2">GH-12</strain>
    </source>
</reference>
<dbReference type="InterPro" id="IPR035810">
    <property type="entry name" value="PEBP_euk"/>
</dbReference>
<dbReference type="AlphaFoldDB" id="A0AAW0DHN8"/>
<evidence type="ECO:0008006" key="3">
    <source>
        <dbReference type="Google" id="ProtNLM"/>
    </source>
</evidence>
<protein>
    <recommendedName>
        <fullName evidence="3">PEBP-like protein</fullName>
    </recommendedName>
</protein>
<dbReference type="EMBL" id="JAYKXP010000014">
    <property type="protein sequence ID" value="KAK7050908.1"/>
    <property type="molecule type" value="Genomic_DNA"/>
</dbReference>
<dbReference type="Proteomes" id="UP001383192">
    <property type="component" value="Unassembled WGS sequence"/>
</dbReference>
<keyword evidence="2" id="KW-1185">Reference proteome</keyword>
<evidence type="ECO:0000313" key="2">
    <source>
        <dbReference type="Proteomes" id="UP001383192"/>
    </source>
</evidence>
<comment type="caution">
    <text evidence="1">The sequence shown here is derived from an EMBL/GenBank/DDBJ whole genome shotgun (WGS) entry which is preliminary data.</text>
</comment>
<dbReference type="GO" id="GO:0005543">
    <property type="term" value="F:phospholipid binding"/>
    <property type="evidence" value="ECO:0007669"/>
    <property type="project" value="TreeGrafter"/>
</dbReference>
<dbReference type="GO" id="GO:0030162">
    <property type="term" value="P:regulation of proteolysis"/>
    <property type="evidence" value="ECO:0007669"/>
    <property type="project" value="TreeGrafter"/>
</dbReference>
<dbReference type="InterPro" id="IPR008914">
    <property type="entry name" value="PEBP"/>
</dbReference>
<dbReference type="Gene3D" id="3.90.280.10">
    <property type="entry name" value="PEBP-like"/>
    <property type="match status" value="1"/>
</dbReference>
<dbReference type="GO" id="GO:0046578">
    <property type="term" value="P:regulation of Ras protein signal transduction"/>
    <property type="evidence" value="ECO:0007669"/>
    <property type="project" value="TreeGrafter"/>
</dbReference>
<dbReference type="GO" id="GO:0030414">
    <property type="term" value="F:peptidase inhibitor activity"/>
    <property type="evidence" value="ECO:0007669"/>
    <property type="project" value="TreeGrafter"/>
</dbReference>
<organism evidence="1 2">
    <name type="scientific">Paramarasmius palmivorus</name>
    <dbReference type="NCBI Taxonomy" id="297713"/>
    <lineage>
        <taxon>Eukaryota</taxon>
        <taxon>Fungi</taxon>
        <taxon>Dikarya</taxon>
        <taxon>Basidiomycota</taxon>
        <taxon>Agaricomycotina</taxon>
        <taxon>Agaricomycetes</taxon>
        <taxon>Agaricomycetidae</taxon>
        <taxon>Agaricales</taxon>
        <taxon>Marasmiineae</taxon>
        <taxon>Marasmiaceae</taxon>
        <taxon>Paramarasmius</taxon>
    </lineage>
</organism>
<dbReference type="InterPro" id="IPR036610">
    <property type="entry name" value="PEBP-like_sf"/>
</dbReference>
<accession>A0AAW0DHN8</accession>